<evidence type="ECO:0000313" key="3">
    <source>
        <dbReference type="Proteomes" id="UP000005561"/>
    </source>
</evidence>
<dbReference type="SUPFAM" id="SSF53474">
    <property type="entry name" value="alpha/beta-Hydrolases"/>
    <property type="match status" value="1"/>
</dbReference>
<dbReference type="Gene3D" id="3.40.50.1820">
    <property type="entry name" value="alpha/beta hydrolase"/>
    <property type="match status" value="1"/>
</dbReference>
<organism evidence="2 3">
    <name type="scientific">Marvinbryantia formatexigens DSM 14469</name>
    <dbReference type="NCBI Taxonomy" id="478749"/>
    <lineage>
        <taxon>Bacteria</taxon>
        <taxon>Bacillati</taxon>
        <taxon>Bacillota</taxon>
        <taxon>Clostridia</taxon>
        <taxon>Lachnospirales</taxon>
        <taxon>Lachnospiraceae</taxon>
        <taxon>Marvinbryantia</taxon>
    </lineage>
</organism>
<dbReference type="OrthoDB" id="9806902at2"/>
<proteinExistence type="predicted"/>
<dbReference type="Proteomes" id="UP000005561">
    <property type="component" value="Unassembled WGS sequence"/>
</dbReference>
<dbReference type="PANTHER" id="PTHR11614">
    <property type="entry name" value="PHOSPHOLIPASE-RELATED"/>
    <property type="match status" value="1"/>
</dbReference>
<dbReference type="InterPro" id="IPR051044">
    <property type="entry name" value="MAG_DAG_Lipase"/>
</dbReference>
<reference evidence="2" key="1">
    <citation type="submission" date="2009-07" db="EMBL/GenBank/DDBJ databases">
        <authorList>
            <person name="Weinstock G."/>
            <person name="Sodergren E."/>
            <person name="Clifton S."/>
            <person name="Fulton L."/>
            <person name="Fulton B."/>
            <person name="Courtney L."/>
            <person name="Fronick C."/>
            <person name="Harrison M."/>
            <person name="Strong C."/>
            <person name="Farmer C."/>
            <person name="Delahaunty K."/>
            <person name="Markovic C."/>
            <person name="Hall O."/>
            <person name="Minx P."/>
            <person name="Tomlinson C."/>
            <person name="Mitreva M."/>
            <person name="Nelson J."/>
            <person name="Hou S."/>
            <person name="Wollam A."/>
            <person name="Pepin K.H."/>
            <person name="Johnson M."/>
            <person name="Bhonagiri V."/>
            <person name="Nash W.E."/>
            <person name="Warren W."/>
            <person name="Chinwalla A."/>
            <person name="Mardis E.R."/>
            <person name="Wilson R.K."/>
        </authorList>
    </citation>
    <scope>NUCLEOTIDE SEQUENCE [LARGE SCALE GENOMIC DNA]</scope>
    <source>
        <strain evidence="2">DSM 14469</strain>
    </source>
</reference>
<evidence type="ECO:0000313" key="2">
    <source>
        <dbReference type="EMBL" id="EET59150.1"/>
    </source>
</evidence>
<dbReference type="AlphaFoldDB" id="C6LJM8"/>
<gene>
    <name evidence="2" type="ORF">BRYFOR_08864</name>
</gene>
<dbReference type="InterPro" id="IPR022742">
    <property type="entry name" value="Hydrolase_4"/>
</dbReference>
<dbReference type="Pfam" id="PF12146">
    <property type="entry name" value="Hydrolase_4"/>
    <property type="match status" value="1"/>
</dbReference>
<dbReference type="InterPro" id="IPR029058">
    <property type="entry name" value="AB_hydrolase_fold"/>
</dbReference>
<protein>
    <recommendedName>
        <fullName evidence="1">Serine aminopeptidase S33 domain-containing protein</fullName>
    </recommendedName>
</protein>
<name>C6LJM8_9FIRM</name>
<accession>C6LJM8</accession>
<dbReference type="eggNOG" id="COG2267">
    <property type="taxonomic scope" value="Bacteria"/>
</dbReference>
<dbReference type="RefSeq" id="WP_006863627.1">
    <property type="nucleotide sequence ID" value="NZ_ACCL02000021.1"/>
</dbReference>
<feature type="domain" description="Serine aminopeptidase S33" evidence="1">
    <location>
        <begin position="27"/>
        <end position="291"/>
    </location>
</feature>
<evidence type="ECO:0000259" key="1">
    <source>
        <dbReference type="Pfam" id="PF12146"/>
    </source>
</evidence>
<sequence>MKKEHFTYHSSDNVTEIHAIRWIPEGKVRAVLQISHGMVEFIDRYDEFAAYLAERGILVTGNDHLGHGDSVRSEEYYGYFADKDGNKTLLRDIHRLRRLTQKRYPDAPYFLLGHSMGSFLVRQYLCIHGEGLAGAVIMGTGWQPRIATQFGMVLTTAMAKVLGWNYRSFLVDAMAFGGYNRKFGKLSGKAWLSRNEENVNTYMKEKLCNFRFTLNGYYNLFYSIYTLSFENFLDGMPRSLPVLFVSGDDDPVGQFGRGVRKVYKQFLRMGMTNVKCRLYPQDRHEILNETDREDVYGDIYYWMTEIFVSGGAGQAKG</sequence>
<keyword evidence="3" id="KW-1185">Reference proteome</keyword>
<dbReference type="STRING" id="168384.SAMN05660368_01959"/>
<dbReference type="EMBL" id="ACCL02000021">
    <property type="protein sequence ID" value="EET59150.1"/>
    <property type="molecule type" value="Genomic_DNA"/>
</dbReference>
<comment type="caution">
    <text evidence="2">The sequence shown here is derived from an EMBL/GenBank/DDBJ whole genome shotgun (WGS) entry which is preliminary data.</text>
</comment>